<dbReference type="RefSeq" id="WP_211875600.1">
    <property type="nucleotide sequence ID" value="NZ_JAAEDH010000021.1"/>
</dbReference>
<evidence type="ECO:0000313" key="7">
    <source>
        <dbReference type="Proteomes" id="UP001196068"/>
    </source>
</evidence>
<dbReference type="Proteomes" id="UP001196068">
    <property type="component" value="Unassembled WGS sequence"/>
</dbReference>
<dbReference type="EMBL" id="JAAEDH010000021">
    <property type="protein sequence ID" value="MBR0656734.1"/>
    <property type="molecule type" value="Genomic_DNA"/>
</dbReference>
<dbReference type="PROSITE" id="PS50931">
    <property type="entry name" value="HTH_LYSR"/>
    <property type="match status" value="1"/>
</dbReference>
<name>A0AAF1JY79_9PROT</name>
<protein>
    <submittedName>
        <fullName evidence="6">LysR family transcriptional regulator</fullName>
    </submittedName>
</protein>
<dbReference type="InterPro" id="IPR036388">
    <property type="entry name" value="WH-like_DNA-bd_sf"/>
</dbReference>
<accession>A0AAF1JY79</accession>
<dbReference type="GO" id="GO:0003700">
    <property type="term" value="F:DNA-binding transcription factor activity"/>
    <property type="evidence" value="ECO:0007669"/>
    <property type="project" value="InterPro"/>
</dbReference>
<keyword evidence="2" id="KW-0805">Transcription regulation</keyword>
<sequence>MLTPRRLPSLNGIRAFEAAARSGSFARAAEELAVTPAAISRLVRLLELRLGLPLFLRQANRLTLTPPGAAYAAGLTRILDDTARLTAEILGDGQTQIVTIGVGPSFAIRWLIPRLAALQAQAPAIEVRITTGGAATPFQDGWTCGIRLGTGDWPGLVAVPLVSADLLPVCAPALAARIQHVQDLAPHTLIRVAHAPEDWPLWLGDAAIRPGGPVFEYYGQALQAALDGLGVAMGVRPYIDDDLAAGRLVAPFRRTVSKGKSWYLVYQPVRAKEPGLAAFLNWIREAAGA</sequence>
<dbReference type="InterPro" id="IPR005119">
    <property type="entry name" value="LysR_subst-bd"/>
</dbReference>
<dbReference type="SUPFAM" id="SSF46785">
    <property type="entry name" value="Winged helix' DNA-binding domain"/>
    <property type="match status" value="1"/>
</dbReference>
<evidence type="ECO:0000256" key="1">
    <source>
        <dbReference type="ARBA" id="ARBA00009437"/>
    </source>
</evidence>
<dbReference type="PANTHER" id="PTHR30537">
    <property type="entry name" value="HTH-TYPE TRANSCRIPTIONAL REGULATOR"/>
    <property type="match status" value="1"/>
</dbReference>
<evidence type="ECO:0000256" key="3">
    <source>
        <dbReference type="ARBA" id="ARBA00023125"/>
    </source>
</evidence>
<comment type="similarity">
    <text evidence="1">Belongs to the LysR transcriptional regulatory family.</text>
</comment>
<proteinExistence type="inferred from homology"/>
<keyword evidence="3" id="KW-0238">DNA-binding</keyword>
<dbReference type="GO" id="GO:0043565">
    <property type="term" value="F:sequence-specific DNA binding"/>
    <property type="evidence" value="ECO:0007669"/>
    <property type="project" value="TreeGrafter"/>
</dbReference>
<dbReference type="AlphaFoldDB" id="A0AAF1JY79"/>
<dbReference type="Gene3D" id="1.10.10.10">
    <property type="entry name" value="Winged helix-like DNA-binding domain superfamily/Winged helix DNA-binding domain"/>
    <property type="match status" value="1"/>
</dbReference>
<dbReference type="PANTHER" id="PTHR30537:SF74">
    <property type="entry name" value="HTH-TYPE TRANSCRIPTIONAL REGULATOR TRPI"/>
    <property type="match status" value="1"/>
</dbReference>
<dbReference type="Gene3D" id="3.40.190.10">
    <property type="entry name" value="Periplasmic binding protein-like II"/>
    <property type="match status" value="2"/>
</dbReference>
<evidence type="ECO:0000313" key="6">
    <source>
        <dbReference type="EMBL" id="MBR0656734.1"/>
    </source>
</evidence>
<comment type="caution">
    <text evidence="6">The sequence shown here is derived from an EMBL/GenBank/DDBJ whole genome shotgun (WGS) entry which is preliminary data.</text>
</comment>
<reference evidence="6" key="2">
    <citation type="journal article" date="2021" name="Syst. Appl. Microbiol.">
        <title>Roseomonas hellenica sp. nov., isolated from roots of wild-growing Alkanna tinctoria.</title>
        <authorList>
            <person name="Rat A."/>
            <person name="Naranjo H.D."/>
            <person name="Lebbe L."/>
            <person name="Cnockaert M."/>
            <person name="Krigas N."/>
            <person name="Grigoriadou K."/>
            <person name="Maloupa E."/>
            <person name="Willems A."/>
        </authorList>
    </citation>
    <scope>NUCLEOTIDE SEQUENCE</scope>
    <source>
        <strain evidence="6">LMG 28251</strain>
    </source>
</reference>
<keyword evidence="4" id="KW-0804">Transcription</keyword>
<dbReference type="Pfam" id="PF03466">
    <property type="entry name" value="LysR_substrate"/>
    <property type="match status" value="1"/>
</dbReference>
<organism evidence="6 7">
    <name type="scientific">Plastoroseomonas arctica</name>
    <dbReference type="NCBI Taxonomy" id="1509237"/>
    <lineage>
        <taxon>Bacteria</taxon>
        <taxon>Pseudomonadati</taxon>
        <taxon>Pseudomonadota</taxon>
        <taxon>Alphaproteobacteria</taxon>
        <taxon>Acetobacterales</taxon>
        <taxon>Acetobacteraceae</taxon>
        <taxon>Plastoroseomonas</taxon>
    </lineage>
</organism>
<dbReference type="GO" id="GO:0006351">
    <property type="term" value="P:DNA-templated transcription"/>
    <property type="evidence" value="ECO:0007669"/>
    <property type="project" value="TreeGrafter"/>
</dbReference>
<dbReference type="InterPro" id="IPR058163">
    <property type="entry name" value="LysR-type_TF_proteobact-type"/>
</dbReference>
<keyword evidence="7" id="KW-1185">Reference proteome</keyword>
<gene>
    <name evidence="6" type="ORF">GXW79_16760</name>
</gene>
<dbReference type="CDD" id="cd08432">
    <property type="entry name" value="PBP2_GcdR_TrpI_HvrB_AmpR_like"/>
    <property type="match status" value="1"/>
</dbReference>
<dbReference type="SUPFAM" id="SSF53850">
    <property type="entry name" value="Periplasmic binding protein-like II"/>
    <property type="match status" value="1"/>
</dbReference>
<dbReference type="FunFam" id="3.40.190.10:FF:000017">
    <property type="entry name" value="Glycine cleavage system transcriptional activator"/>
    <property type="match status" value="1"/>
</dbReference>
<reference evidence="6" key="1">
    <citation type="submission" date="2020-01" db="EMBL/GenBank/DDBJ databases">
        <authorList>
            <person name="Rat A."/>
        </authorList>
    </citation>
    <scope>NUCLEOTIDE SEQUENCE</scope>
    <source>
        <strain evidence="6">LMG 28251</strain>
    </source>
</reference>
<evidence type="ECO:0000256" key="4">
    <source>
        <dbReference type="ARBA" id="ARBA00023163"/>
    </source>
</evidence>
<feature type="domain" description="HTH lysR-type" evidence="5">
    <location>
        <begin position="8"/>
        <end position="65"/>
    </location>
</feature>
<dbReference type="InterPro" id="IPR000847">
    <property type="entry name" value="LysR_HTH_N"/>
</dbReference>
<dbReference type="Pfam" id="PF00126">
    <property type="entry name" value="HTH_1"/>
    <property type="match status" value="1"/>
</dbReference>
<evidence type="ECO:0000256" key="2">
    <source>
        <dbReference type="ARBA" id="ARBA00023015"/>
    </source>
</evidence>
<evidence type="ECO:0000259" key="5">
    <source>
        <dbReference type="PROSITE" id="PS50931"/>
    </source>
</evidence>
<dbReference type="PRINTS" id="PR00039">
    <property type="entry name" value="HTHLYSR"/>
</dbReference>
<dbReference type="InterPro" id="IPR036390">
    <property type="entry name" value="WH_DNA-bd_sf"/>
</dbReference>